<evidence type="ECO:0000313" key="4">
    <source>
        <dbReference type="Proteomes" id="UP000655044"/>
    </source>
</evidence>
<comment type="caution">
    <text evidence="3">The sequence shown here is derived from an EMBL/GenBank/DDBJ whole genome shotgun (WGS) entry which is preliminary data.</text>
</comment>
<gene>
    <name evidence="3" type="ORF">Pro02_12730</name>
</gene>
<dbReference type="EMBL" id="BOOI01000010">
    <property type="protein sequence ID" value="GIH82865.1"/>
    <property type="molecule type" value="Genomic_DNA"/>
</dbReference>
<evidence type="ECO:0000313" key="3">
    <source>
        <dbReference type="EMBL" id="GIH82865.1"/>
    </source>
</evidence>
<dbReference type="Pfam" id="PF18970">
    <property type="entry name" value="DUF5709"/>
    <property type="match status" value="1"/>
</dbReference>
<dbReference type="Proteomes" id="UP000655044">
    <property type="component" value="Unassembled WGS sequence"/>
</dbReference>
<feature type="compositionally biased region" description="Basic and acidic residues" evidence="1">
    <location>
        <begin position="102"/>
        <end position="113"/>
    </location>
</feature>
<accession>A0A8J3WB83</accession>
<keyword evidence="4" id="KW-1185">Reference proteome</keyword>
<proteinExistence type="predicted"/>
<reference evidence="3" key="1">
    <citation type="submission" date="2021-01" db="EMBL/GenBank/DDBJ databases">
        <title>Whole genome shotgun sequence of Planobispora rosea NBRC 15558.</title>
        <authorList>
            <person name="Komaki H."/>
            <person name="Tamura T."/>
        </authorList>
    </citation>
    <scope>NUCLEOTIDE SEQUENCE</scope>
    <source>
        <strain evidence="3">NBRC 15558</strain>
    </source>
</reference>
<sequence>MHIWGIRSDMSQMPPDRYGLSDEQWVEVEQATSDLGLNHEIVEGGPHRRDTLDERLRREARDRERARRSADRLVAPGAGIGPDWTREAYAVDVGPDSGDLSAEERTIHIEYDR</sequence>
<dbReference type="InterPro" id="IPR043763">
    <property type="entry name" value="DUF5709"/>
</dbReference>
<name>A0A8J3WB83_PLARO</name>
<dbReference type="AlphaFoldDB" id="A0A8J3WB83"/>
<evidence type="ECO:0000256" key="1">
    <source>
        <dbReference type="SAM" id="MobiDB-lite"/>
    </source>
</evidence>
<organism evidence="3 4">
    <name type="scientific">Planobispora rosea</name>
    <dbReference type="NCBI Taxonomy" id="35762"/>
    <lineage>
        <taxon>Bacteria</taxon>
        <taxon>Bacillati</taxon>
        <taxon>Actinomycetota</taxon>
        <taxon>Actinomycetes</taxon>
        <taxon>Streptosporangiales</taxon>
        <taxon>Streptosporangiaceae</taxon>
        <taxon>Planobispora</taxon>
    </lineage>
</organism>
<protein>
    <recommendedName>
        <fullName evidence="2">DUF5709 domain-containing protein</fullName>
    </recommendedName>
</protein>
<evidence type="ECO:0000259" key="2">
    <source>
        <dbReference type="Pfam" id="PF18970"/>
    </source>
</evidence>
<feature type="region of interest" description="Disordered" evidence="1">
    <location>
        <begin position="93"/>
        <end position="113"/>
    </location>
</feature>
<feature type="domain" description="DUF5709" evidence="2">
    <location>
        <begin position="65"/>
        <end position="111"/>
    </location>
</feature>